<keyword evidence="1" id="KW-0175">Coiled coil</keyword>
<evidence type="ECO:0008006" key="5">
    <source>
        <dbReference type="Google" id="ProtNLM"/>
    </source>
</evidence>
<organism evidence="3 4">
    <name type="scientific">Microbacterium kribbense</name>
    <dbReference type="NCBI Taxonomy" id="433645"/>
    <lineage>
        <taxon>Bacteria</taxon>
        <taxon>Bacillati</taxon>
        <taxon>Actinomycetota</taxon>
        <taxon>Actinomycetes</taxon>
        <taxon>Micrococcales</taxon>
        <taxon>Microbacteriaceae</taxon>
        <taxon>Microbacterium</taxon>
    </lineage>
</organism>
<evidence type="ECO:0000256" key="2">
    <source>
        <dbReference type="SAM" id="MobiDB-lite"/>
    </source>
</evidence>
<accession>A0ABP7GCR4</accession>
<gene>
    <name evidence="3" type="ORF">GCM10022240_13560</name>
</gene>
<dbReference type="Proteomes" id="UP001500540">
    <property type="component" value="Unassembled WGS sequence"/>
</dbReference>
<reference evidence="4" key="1">
    <citation type="journal article" date="2019" name="Int. J. Syst. Evol. Microbiol.">
        <title>The Global Catalogue of Microorganisms (GCM) 10K type strain sequencing project: providing services to taxonomists for standard genome sequencing and annotation.</title>
        <authorList>
            <consortium name="The Broad Institute Genomics Platform"/>
            <consortium name="The Broad Institute Genome Sequencing Center for Infectious Disease"/>
            <person name="Wu L."/>
            <person name="Ma J."/>
        </authorList>
    </citation>
    <scope>NUCLEOTIDE SEQUENCE [LARGE SCALE GENOMIC DNA]</scope>
    <source>
        <strain evidence="4">JCM 16950</strain>
    </source>
</reference>
<sequence>MSISAGFTAEEIREFVLEYQAQPQGRKGPWLSARGVPYERLRRWRSAVFEGDLDRALIPRESSPMTVPPSNRTAIARARAAERAAHDAEVAKLNARVRELEQTNEALGKAIGLLHQMSEQEPAAIPTTPGQSDSSTQRTTSSGS</sequence>
<evidence type="ECO:0000256" key="1">
    <source>
        <dbReference type="SAM" id="Coils"/>
    </source>
</evidence>
<keyword evidence="4" id="KW-1185">Reference proteome</keyword>
<feature type="coiled-coil region" evidence="1">
    <location>
        <begin position="83"/>
        <end position="110"/>
    </location>
</feature>
<feature type="region of interest" description="Disordered" evidence="2">
    <location>
        <begin position="117"/>
        <end position="144"/>
    </location>
</feature>
<evidence type="ECO:0000313" key="4">
    <source>
        <dbReference type="Proteomes" id="UP001500540"/>
    </source>
</evidence>
<feature type="compositionally biased region" description="Low complexity" evidence="2">
    <location>
        <begin position="130"/>
        <end position="144"/>
    </location>
</feature>
<dbReference type="EMBL" id="BAABAF010000004">
    <property type="protein sequence ID" value="GAA3762248.1"/>
    <property type="molecule type" value="Genomic_DNA"/>
</dbReference>
<name>A0ABP7GCR4_9MICO</name>
<dbReference type="RefSeq" id="WP_344781861.1">
    <property type="nucleotide sequence ID" value="NZ_BAABAF010000004.1"/>
</dbReference>
<protein>
    <recommendedName>
        <fullName evidence="5">Transposase</fullName>
    </recommendedName>
</protein>
<evidence type="ECO:0000313" key="3">
    <source>
        <dbReference type="EMBL" id="GAA3762248.1"/>
    </source>
</evidence>
<proteinExistence type="predicted"/>
<comment type="caution">
    <text evidence="3">The sequence shown here is derived from an EMBL/GenBank/DDBJ whole genome shotgun (WGS) entry which is preliminary data.</text>
</comment>